<accession>A0A8I2YRI6</accession>
<evidence type="ECO:0000256" key="2">
    <source>
        <dbReference type="ARBA" id="ARBA00022723"/>
    </source>
</evidence>
<dbReference type="InterPro" id="IPR036322">
    <property type="entry name" value="WD40_repeat_dom_sf"/>
</dbReference>
<evidence type="ECO:0000256" key="9">
    <source>
        <dbReference type="SAM" id="MobiDB-lite"/>
    </source>
</evidence>
<dbReference type="InterPro" id="IPR004568">
    <property type="entry name" value="Ppantetheine-prot_Trfase_dom"/>
</dbReference>
<proteinExistence type="predicted"/>
<evidence type="ECO:0000256" key="7">
    <source>
        <dbReference type="ARBA" id="ARBA00048508"/>
    </source>
</evidence>
<dbReference type="InterPro" id="IPR015943">
    <property type="entry name" value="WD40/YVTN_repeat-like_dom_sf"/>
</dbReference>
<dbReference type="PROSITE" id="PS50082">
    <property type="entry name" value="WD_REPEATS_2"/>
    <property type="match status" value="1"/>
</dbReference>
<evidence type="ECO:0000259" key="10">
    <source>
        <dbReference type="Pfam" id="PF01648"/>
    </source>
</evidence>
<evidence type="ECO:0000256" key="1">
    <source>
        <dbReference type="ARBA" id="ARBA00022679"/>
    </source>
</evidence>
<dbReference type="Pfam" id="PF02801">
    <property type="entry name" value="Ketoacyl-synt_C"/>
    <property type="match status" value="1"/>
</dbReference>
<keyword evidence="8" id="KW-0853">WD repeat</keyword>
<feature type="domain" description="Beta-ketoacyl synthase C-terminal" evidence="11">
    <location>
        <begin position="173"/>
        <end position="264"/>
    </location>
</feature>
<feature type="region of interest" description="Disordered" evidence="9">
    <location>
        <begin position="1"/>
        <end position="93"/>
    </location>
</feature>
<dbReference type="EMBL" id="JAGFBS010000008">
    <property type="protein sequence ID" value="KAG6378009.1"/>
    <property type="molecule type" value="Genomic_DNA"/>
</dbReference>
<feature type="compositionally biased region" description="Basic and acidic residues" evidence="9">
    <location>
        <begin position="31"/>
        <end position="49"/>
    </location>
</feature>
<feature type="compositionally biased region" description="Polar residues" evidence="9">
    <location>
        <begin position="67"/>
        <end position="77"/>
    </location>
</feature>
<dbReference type="OrthoDB" id="4251012at2759"/>
<dbReference type="InterPro" id="IPR037143">
    <property type="entry name" value="4-PPantetheinyl_Trfase_dom_sf"/>
</dbReference>
<dbReference type="NCBIfam" id="TIGR00556">
    <property type="entry name" value="pantethn_trn"/>
    <property type="match status" value="1"/>
</dbReference>
<dbReference type="SMART" id="SM00320">
    <property type="entry name" value="WD40"/>
    <property type="match status" value="2"/>
</dbReference>
<dbReference type="InterPro" id="IPR001680">
    <property type="entry name" value="WD40_rpt"/>
</dbReference>
<evidence type="ECO:0008006" key="14">
    <source>
        <dbReference type="Google" id="ProtNLM"/>
    </source>
</evidence>
<dbReference type="Pfam" id="PF01648">
    <property type="entry name" value="ACPS"/>
    <property type="match status" value="1"/>
</dbReference>
<comment type="caution">
    <text evidence="12">The sequence shown here is derived from an EMBL/GenBank/DDBJ whole genome shotgun (WGS) entry which is preliminary data.</text>
</comment>
<dbReference type="GO" id="GO:0006633">
    <property type="term" value="P:fatty acid biosynthetic process"/>
    <property type="evidence" value="ECO:0007669"/>
    <property type="project" value="InterPro"/>
</dbReference>
<feature type="compositionally biased region" description="Polar residues" evidence="9">
    <location>
        <begin position="1"/>
        <end position="10"/>
    </location>
</feature>
<dbReference type="GO" id="GO:0008897">
    <property type="term" value="F:holo-[acyl-carrier-protein] synthase activity"/>
    <property type="evidence" value="ECO:0007669"/>
    <property type="project" value="InterPro"/>
</dbReference>
<feature type="domain" description="4'-phosphopantetheinyl transferase" evidence="10">
    <location>
        <begin position="352"/>
        <end position="435"/>
    </location>
</feature>
<evidence type="ECO:0000313" key="12">
    <source>
        <dbReference type="EMBL" id="KAG6378009.1"/>
    </source>
</evidence>
<dbReference type="SUPFAM" id="SSF50978">
    <property type="entry name" value="WD40 repeat-like"/>
    <property type="match status" value="1"/>
</dbReference>
<keyword evidence="5" id="KW-0560">Oxidoreductase</keyword>
<evidence type="ECO:0000256" key="6">
    <source>
        <dbReference type="ARBA" id="ARBA00048237"/>
    </source>
</evidence>
<keyword evidence="3" id="KW-0460">Magnesium</keyword>
<evidence type="ECO:0000256" key="4">
    <source>
        <dbReference type="ARBA" id="ARBA00022857"/>
    </source>
</evidence>
<dbReference type="GO" id="GO:0000287">
    <property type="term" value="F:magnesium ion binding"/>
    <property type="evidence" value="ECO:0007669"/>
    <property type="project" value="InterPro"/>
</dbReference>
<comment type="catalytic activity">
    <reaction evidence="6">
        <text>acetyl-CoA + n malonyl-CoA + 2n NADPH + 4n H(+) = a long-chain-acyl-CoA + n CoA + n CO2 + 2n NADP(+).</text>
        <dbReference type="EC" id="2.3.1.86"/>
    </reaction>
</comment>
<keyword evidence="2" id="KW-0479">Metal-binding</keyword>
<reference evidence="12" key="1">
    <citation type="submission" date="2021-03" db="EMBL/GenBank/DDBJ databases">
        <title>Evolutionary innovations through gain and loss of genes in the ectomycorrhizal Boletales.</title>
        <authorList>
            <person name="Wu G."/>
            <person name="Miyauchi S."/>
            <person name="Morin E."/>
            <person name="Yang Z.-L."/>
            <person name="Xu J."/>
            <person name="Martin F.M."/>
        </authorList>
    </citation>
    <scope>NUCLEOTIDE SEQUENCE</scope>
    <source>
        <strain evidence="12">BR01</strain>
    </source>
</reference>
<evidence type="ECO:0000256" key="5">
    <source>
        <dbReference type="ARBA" id="ARBA00023002"/>
    </source>
</evidence>
<dbReference type="AlphaFoldDB" id="A0A8I2YRI6"/>
<evidence type="ECO:0000259" key="11">
    <source>
        <dbReference type="Pfam" id="PF02801"/>
    </source>
</evidence>
<keyword evidence="4" id="KW-0521">NADP</keyword>
<evidence type="ECO:0000256" key="3">
    <source>
        <dbReference type="ARBA" id="ARBA00022842"/>
    </source>
</evidence>
<keyword evidence="1" id="KW-0808">Transferase</keyword>
<dbReference type="GO" id="GO:0004316">
    <property type="term" value="F:3-oxoacyl-[acyl-carrier-protein] reductase (NADPH) activity"/>
    <property type="evidence" value="ECO:0007669"/>
    <property type="project" value="UniProtKB-EC"/>
</dbReference>
<keyword evidence="13" id="KW-1185">Reference proteome</keyword>
<dbReference type="GO" id="GO:0004321">
    <property type="term" value="F:fatty-acyl-CoA synthase activity"/>
    <property type="evidence" value="ECO:0007669"/>
    <property type="project" value="UniProtKB-EC"/>
</dbReference>
<dbReference type="Gene3D" id="2.130.10.10">
    <property type="entry name" value="YVTN repeat-like/Quinoprotein amine dehydrogenase"/>
    <property type="match status" value="1"/>
</dbReference>
<feature type="repeat" description="WD" evidence="8">
    <location>
        <begin position="523"/>
        <end position="554"/>
    </location>
</feature>
<dbReference type="InterPro" id="IPR014031">
    <property type="entry name" value="Ketoacyl_synth_C"/>
</dbReference>
<dbReference type="InterPro" id="IPR016039">
    <property type="entry name" value="Thiolase-like"/>
</dbReference>
<dbReference type="InterPro" id="IPR008278">
    <property type="entry name" value="4-PPantetheinyl_Trfase_dom"/>
</dbReference>
<dbReference type="Gene3D" id="3.40.47.10">
    <property type="match status" value="1"/>
</dbReference>
<dbReference type="SUPFAM" id="SSF53901">
    <property type="entry name" value="Thiolase-like"/>
    <property type="match status" value="1"/>
</dbReference>
<evidence type="ECO:0000256" key="8">
    <source>
        <dbReference type="PROSITE-ProRule" id="PRU00221"/>
    </source>
</evidence>
<dbReference type="SUPFAM" id="SSF56214">
    <property type="entry name" value="4'-phosphopantetheinyl transferase"/>
    <property type="match status" value="1"/>
</dbReference>
<comment type="catalytic activity">
    <reaction evidence="7">
        <text>a (3R)-hydroxyacyl-[ACP] + NADP(+) = a 3-oxoacyl-[ACP] + NADPH + H(+)</text>
        <dbReference type="Rhea" id="RHEA:17397"/>
        <dbReference type="Rhea" id="RHEA-COMP:9916"/>
        <dbReference type="Rhea" id="RHEA-COMP:9945"/>
        <dbReference type="ChEBI" id="CHEBI:15378"/>
        <dbReference type="ChEBI" id="CHEBI:57783"/>
        <dbReference type="ChEBI" id="CHEBI:58349"/>
        <dbReference type="ChEBI" id="CHEBI:78776"/>
        <dbReference type="ChEBI" id="CHEBI:78827"/>
        <dbReference type="EC" id="1.1.1.100"/>
    </reaction>
</comment>
<name>A0A8I2YRI6_9AGAM</name>
<gene>
    <name evidence="12" type="ORF">JVT61DRAFT_14807</name>
</gene>
<organism evidence="12 13">
    <name type="scientific">Boletus reticuloceps</name>
    <dbReference type="NCBI Taxonomy" id="495285"/>
    <lineage>
        <taxon>Eukaryota</taxon>
        <taxon>Fungi</taxon>
        <taxon>Dikarya</taxon>
        <taxon>Basidiomycota</taxon>
        <taxon>Agaricomycotina</taxon>
        <taxon>Agaricomycetes</taxon>
        <taxon>Agaricomycetidae</taxon>
        <taxon>Boletales</taxon>
        <taxon>Boletineae</taxon>
        <taxon>Boletaceae</taxon>
        <taxon>Boletoideae</taxon>
        <taxon>Boletus</taxon>
    </lineage>
</organism>
<protein>
    <recommendedName>
        <fullName evidence="14">Beta-ketoacyl synthase C-terminal domain-containing protein</fullName>
    </recommendedName>
</protein>
<evidence type="ECO:0000313" key="13">
    <source>
        <dbReference type="Proteomes" id="UP000683000"/>
    </source>
</evidence>
<dbReference type="Proteomes" id="UP000683000">
    <property type="component" value="Unassembled WGS sequence"/>
</dbReference>
<dbReference type="Gene3D" id="3.90.470.20">
    <property type="entry name" value="4'-phosphopantetheinyl transferase domain"/>
    <property type="match status" value="1"/>
</dbReference>
<sequence>MGSESSQGSDALSMASRAMGMGSRRYGALQDESRADFTDQEGRRDRISGQEEGIDERGHRQRRGTTHAHSTSLSTVTGSPPQPGGGSLPMGSMFPGFRSASGYEAQLGHSVQSSFSHMHVQLRDEVEKQKSKDGSFDEDYFTSRIADIEKEACRQDKEVLATHGMLEGTDARVGPMRRALAVLGLTADDTGVLSIHGTSAEANEKNETEMWHNILGAMSHTHGNVVPVMTQKSLLGHSKGGSAAWQMAGLLQTVDTGTTPGNRNHDNINARFEAHHYLIFPSRSGVMSESRMDHPTALNSDSLLMNPMARTTFDPKMHSHSYTADLDKAVPFDLANVKTVAETFAPTGSVVGVGVDQELISLSSWNPSFIERNFTEAEATYCHTQLSPPSSFAARWAGKEAVFKSLGISSKGAAAAMKDIEILPNEASVPTVTLRVLSLMHTVYGGSAIFRSTLEPGYQVRRVDYQDVPAHQAPVTSVCVVPSSTSTDEYVLVASGSHDLTASLTRVSLVPDVLSSSQTLASLHLHTSPLSSITSDHTGSHLLTASWDHLIGFWYTTIPTRTKSRPHPTQRSPTAKTA</sequence>